<reference evidence="3 4" key="1">
    <citation type="journal article" date="2015" name="Sci. Rep.">
        <title>Chromosome-level genome map provides insights into diverse defense mechanisms in the medicinal fungus Ganoderma sinense.</title>
        <authorList>
            <person name="Zhu Y."/>
            <person name="Xu J."/>
            <person name="Sun C."/>
            <person name="Zhou S."/>
            <person name="Xu H."/>
            <person name="Nelson D.R."/>
            <person name="Qian J."/>
            <person name="Song J."/>
            <person name="Luo H."/>
            <person name="Xiang L."/>
            <person name="Li Y."/>
            <person name="Xu Z."/>
            <person name="Ji A."/>
            <person name="Wang L."/>
            <person name="Lu S."/>
            <person name="Hayward A."/>
            <person name="Sun W."/>
            <person name="Li X."/>
            <person name="Schwartz D.C."/>
            <person name="Wang Y."/>
            <person name="Chen S."/>
        </authorList>
    </citation>
    <scope>NUCLEOTIDE SEQUENCE [LARGE SCALE GENOMIC DNA]</scope>
    <source>
        <strain evidence="3 4">ZZ0214-1</strain>
    </source>
</reference>
<evidence type="ECO:0000313" key="4">
    <source>
        <dbReference type="Proteomes" id="UP000230002"/>
    </source>
</evidence>
<keyword evidence="4" id="KW-1185">Reference proteome</keyword>
<dbReference type="AlphaFoldDB" id="A0A2G8SGN8"/>
<dbReference type="EMBL" id="AYKW01000009">
    <property type="protein sequence ID" value="PIL32923.1"/>
    <property type="molecule type" value="Genomic_DNA"/>
</dbReference>
<dbReference type="OrthoDB" id="2764235at2759"/>
<protein>
    <recommendedName>
        <fullName evidence="5">Transporter</fullName>
    </recommendedName>
</protein>
<evidence type="ECO:0000313" key="3">
    <source>
        <dbReference type="EMBL" id="PIL32923.1"/>
    </source>
</evidence>
<dbReference type="Proteomes" id="UP000230002">
    <property type="component" value="Unassembled WGS sequence"/>
</dbReference>
<evidence type="ECO:0000256" key="1">
    <source>
        <dbReference type="SAM" id="MobiDB-lite"/>
    </source>
</evidence>
<feature type="signal peptide" evidence="2">
    <location>
        <begin position="1"/>
        <end position="20"/>
    </location>
</feature>
<evidence type="ECO:0008006" key="5">
    <source>
        <dbReference type="Google" id="ProtNLM"/>
    </source>
</evidence>
<feature type="region of interest" description="Disordered" evidence="1">
    <location>
        <begin position="60"/>
        <end position="100"/>
    </location>
</feature>
<accession>A0A2G8SGN8</accession>
<organism evidence="3 4">
    <name type="scientific">Ganoderma sinense ZZ0214-1</name>
    <dbReference type="NCBI Taxonomy" id="1077348"/>
    <lineage>
        <taxon>Eukaryota</taxon>
        <taxon>Fungi</taxon>
        <taxon>Dikarya</taxon>
        <taxon>Basidiomycota</taxon>
        <taxon>Agaricomycotina</taxon>
        <taxon>Agaricomycetes</taxon>
        <taxon>Polyporales</taxon>
        <taxon>Polyporaceae</taxon>
        <taxon>Ganoderma</taxon>
    </lineage>
</organism>
<comment type="caution">
    <text evidence="3">The sequence shown here is derived from an EMBL/GenBank/DDBJ whole genome shotgun (WGS) entry which is preliminary data.</text>
</comment>
<feature type="chain" id="PRO_5013553557" description="Transporter" evidence="2">
    <location>
        <begin position="21"/>
        <end position="135"/>
    </location>
</feature>
<proteinExistence type="predicted"/>
<feature type="compositionally biased region" description="Polar residues" evidence="1">
    <location>
        <begin position="75"/>
        <end position="85"/>
    </location>
</feature>
<sequence length="135" mass="14169">MFMPKLAVFCSVLLIVATEAFPGMIPDFAREDVPISNSRPIQLSSISGETATSLLAHTPSPTVLRDPSATAPVVSLSSPTTTVQPSVPGGSATVSTPDIPTITHGAEQTVQRRETVTESPARVVYVPPRGPFKMA</sequence>
<evidence type="ECO:0000256" key="2">
    <source>
        <dbReference type="SAM" id="SignalP"/>
    </source>
</evidence>
<gene>
    <name evidence="3" type="ORF">GSI_05041</name>
</gene>
<name>A0A2G8SGN8_9APHY</name>
<keyword evidence="2" id="KW-0732">Signal</keyword>